<proteinExistence type="inferred from homology"/>
<protein>
    <recommendedName>
        <fullName evidence="4">Oxidation resistance protein 1</fullName>
    </recommendedName>
</protein>
<dbReference type="PANTHER" id="PTHR23354">
    <property type="entry name" value="NUCLEOLAR PROTEIN 7/ESTROGEN RECEPTOR COACTIVATOR-RELATED"/>
    <property type="match status" value="1"/>
</dbReference>
<comment type="similarity">
    <text evidence="2">Belongs to the OXR1 family.</text>
</comment>
<feature type="domain" description="TLDc" evidence="6">
    <location>
        <begin position="361"/>
        <end position="533"/>
    </location>
</feature>
<dbReference type="EMBL" id="OZ037953">
    <property type="protein sequence ID" value="CAL1697514.1"/>
    <property type="molecule type" value="Genomic_DNA"/>
</dbReference>
<dbReference type="Proteomes" id="UP001497453">
    <property type="component" value="Chromosome 10"/>
</dbReference>
<feature type="region of interest" description="Disordered" evidence="5">
    <location>
        <begin position="137"/>
        <end position="251"/>
    </location>
</feature>
<reference evidence="8" key="1">
    <citation type="submission" date="2024-04" db="EMBL/GenBank/DDBJ databases">
        <authorList>
            <person name="Shaw F."/>
            <person name="Minotto A."/>
        </authorList>
    </citation>
    <scope>NUCLEOTIDE SEQUENCE [LARGE SCALE GENOMIC DNA]</scope>
</reference>
<keyword evidence="3" id="KW-0496">Mitochondrion</keyword>
<organism evidence="7 8">
    <name type="scientific">Somion occarium</name>
    <dbReference type="NCBI Taxonomy" id="3059160"/>
    <lineage>
        <taxon>Eukaryota</taxon>
        <taxon>Fungi</taxon>
        <taxon>Dikarya</taxon>
        <taxon>Basidiomycota</taxon>
        <taxon>Agaricomycotina</taxon>
        <taxon>Agaricomycetes</taxon>
        <taxon>Polyporales</taxon>
        <taxon>Cerrenaceae</taxon>
        <taxon>Somion</taxon>
    </lineage>
</organism>
<feature type="region of interest" description="Disordered" evidence="5">
    <location>
        <begin position="1"/>
        <end position="51"/>
    </location>
</feature>
<feature type="compositionally biased region" description="Low complexity" evidence="5">
    <location>
        <begin position="157"/>
        <end position="166"/>
    </location>
</feature>
<dbReference type="Pfam" id="PF07534">
    <property type="entry name" value="TLD"/>
    <property type="match status" value="1"/>
</dbReference>
<sequence>MIPPLIPLPEGSNRNQNAEKDDLFSTLFSPSTPHASPILGPTGAASSSDARIPAVRHARTVSSDSEFGAFVSVPSAEDPLASSVREGNDLKDVSFSPLQNTRFFDRFAEEAKVNADKNKKGILEELLQHQDDPLYFLKPDDDLVSEPSPHSVQQNTSSSSVASLLDLDPDEPIPDPPNTELETELHEATSSHDTASRFSRHPDRHRNQTEPSGSTIHPLTRTPSLPPSPTRISRPEIQRTQSIFTPSSLTSSASSISPARWMSSLLSRPAAKFEGGTVPPSRSFTPPLADFHHRAQTMAASVPSPGITHGTPFASQPYIPPSGAPGFAGDRTWNTGKFEFDKENVEKRSVKLVGRKEMTTPVLTVQVADMLRPYFPALARLPHSWTLLYSLDQHGISLHTLYSRCDGFLGSTLVIMKDSNDTMFGAWLGEGVHPSKGSYYGSGESFLWKMGPDNRVRVFKWTGKNDYIALCEPDYISFGGGDGRYGLYLDETLLDGSSAPCPTFDNDPLCSSGPRQGVGYRFECVGLEVWGIGS</sequence>
<evidence type="ECO:0000256" key="1">
    <source>
        <dbReference type="ARBA" id="ARBA00004173"/>
    </source>
</evidence>
<dbReference type="PANTHER" id="PTHR23354:SF62">
    <property type="entry name" value="MUSTARD, ISOFORM V"/>
    <property type="match status" value="1"/>
</dbReference>
<dbReference type="InterPro" id="IPR006571">
    <property type="entry name" value="TLDc_dom"/>
</dbReference>
<evidence type="ECO:0000256" key="5">
    <source>
        <dbReference type="SAM" id="MobiDB-lite"/>
    </source>
</evidence>
<comment type="subcellular location">
    <subcellularLocation>
        <location evidence="1">Mitochondrion</location>
    </subcellularLocation>
</comment>
<gene>
    <name evidence="7" type="ORF">GFSPODELE1_LOCUS1693</name>
</gene>
<name>A0ABP1CS78_9APHY</name>
<evidence type="ECO:0000256" key="3">
    <source>
        <dbReference type="ARBA" id="ARBA00023128"/>
    </source>
</evidence>
<evidence type="ECO:0000313" key="7">
    <source>
        <dbReference type="EMBL" id="CAL1697514.1"/>
    </source>
</evidence>
<evidence type="ECO:0000256" key="4">
    <source>
        <dbReference type="ARBA" id="ARBA00040604"/>
    </source>
</evidence>
<evidence type="ECO:0000313" key="8">
    <source>
        <dbReference type="Proteomes" id="UP001497453"/>
    </source>
</evidence>
<dbReference type="PROSITE" id="PS51886">
    <property type="entry name" value="TLDC"/>
    <property type="match status" value="1"/>
</dbReference>
<evidence type="ECO:0000256" key="2">
    <source>
        <dbReference type="ARBA" id="ARBA00009540"/>
    </source>
</evidence>
<dbReference type="SMART" id="SM00584">
    <property type="entry name" value="TLDc"/>
    <property type="match status" value="1"/>
</dbReference>
<feature type="compositionally biased region" description="Low complexity" evidence="5">
    <location>
        <begin position="242"/>
        <end position="251"/>
    </location>
</feature>
<accession>A0ABP1CS78</accession>
<evidence type="ECO:0000259" key="6">
    <source>
        <dbReference type="PROSITE" id="PS51886"/>
    </source>
</evidence>
<keyword evidence="8" id="KW-1185">Reference proteome</keyword>